<organism evidence="1 2">
    <name type="scientific">Citrus sinensis</name>
    <name type="common">Sweet orange</name>
    <name type="synonym">Citrus aurantium var. sinensis</name>
    <dbReference type="NCBI Taxonomy" id="2711"/>
    <lineage>
        <taxon>Eukaryota</taxon>
        <taxon>Viridiplantae</taxon>
        <taxon>Streptophyta</taxon>
        <taxon>Embryophyta</taxon>
        <taxon>Tracheophyta</taxon>
        <taxon>Spermatophyta</taxon>
        <taxon>Magnoliopsida</taxon>
        <taxon>eudicotyledons</taxon>
        <taxon>Gunneridae</taxon>
        <taxon>Pentapetalae</taxon>
        <taxon>rosids</taxon>
        <taxon>malvids</taxon>
        <taxon>Sapindales</taxon>
        <taxon>Rutaceae</taxon>
        <taxon>Aurantioideae</taxon>
        <taxon>Citrus</taxon>
    </lineage>
</organism>
<name>A0ACB8IYT4_CITSI</name>
<protein>
    <submittedName>
        <fullName evidence="1">Lgl C domain-containing protein</fullName>
    </submittedName>
</protein>
<evidence type="ECO:0000313" key="2">
    <source>
        <dbReference type="Proteomes" id="UP000829398"/>
    </source>
</evidence>
<dbReference type="EMBL" id="CM039176">
    <property type="protein sequence ID" value="KAH9710598.1"/>
    <property type="molecule type" value="Genomic_DNA"/>
</dbReference>
<sequence length="1055" mass="116897">MILLLPTSYRQMEGSNLQSPSVYLLSVLLLPHATSNSATCRCLTCPRMPGGSSDGLKSSDVDPRLVFHYGFPSGCNKFAYDPLQKILAAATKDGRIKLYGRHNTQALLESSEAVSTKFLQFLENQGILLNVTSTNLIEASYTVVWDIDKKRLSHVHVCKEEIASFTIMQHSSYMLLGDTAGKISVLKLDQESSQIVKMKYIIPLSASHGNEVSGDPAVINILPQPTAESKRILIIFRDGLISLWDIRESKSIFSMGGNVLQSVYHETKQVTSACWACPIGSKVAVGYSNGEILIWGVPSILNLKTEECGTQITPICKLNLGYKLDKIPISSLKWVYADGKASRLYIMGASDFVSMNLLQIVLLNEHTESRTTKLALPLSEPCIDMEIISSSSDPNKPKQDSFLLLGKSGHIYAFEDCQIERYLLQYQSRSPPSAPKEVMLKMPFLDSSITAMKLITGNPFILSSADEDYSLLAKSVPPLLDFETKLKDGSQSHSKVKNLFITGHSDGAINFWDVSCPLFLLILSLKQQSEKDFSLSGIPLTALYYDGTSRVLVSGDQSGMVRIFKLKYEPHAIENSFLSFTGSKKGNSHIIHSVKVMKVYLLDTEGPTVLYQKHIASDISSGIISLQFETCSLQGFEKNFLVIATKDSSVLVLDSDNGNMLSTNLIHPKKPSRALFMQILNGQDGLSRGANLSNVAGMNKGSPKENAVPKQCFVLLCSEKAAYAYSLSHAVQGVKKVLYKKKFHSSSCCWASTFYSGSDVGLMLLFTSGKFEIRSLPELSLLKETSIRGFVYLTPKPNSLSNTLMCSSWDGELIMVNGNQEAFFISALRQRDFFRFLDSASQVYSYDPTLLQEGLVSASIVQTEKKKGIFGSVLKGNKTKQAPDVEREETREIIEELATIFSTANFQCDSENTVNLDLEEDEDLLNIDDIDLDGIREKPKEQSMLAAMNKQILSSKLQAFKGKWKQMKGKNEKNNMKEEQQDEKTGAVDQIKKKYGFSHSGEPSVAKMAESKLHENSKKLQGINLKTTEMQDTARSFSSMAKEVLRIAEHDKKSS</sequence>
<gene>
    <name evidence="1" type="ORF">KPL71_019501</name>
</gene>
<proteinExistence type="predicted"/>
<accession>A0ACB8IYT4</accession>
<dbReference type="Proteomes" id="UP000829398">
    <property type="component" value="Chromosome 7"/>
</dbReference>
<reference evidence="2" key="1">
    <citation type="journal article" date="2023" name="Hortic. Res.">
        <title>A chromosome-level phased genome enabling allele-level studies in sweet orange: a case study on citrus Huanglongbing tolerance.</title>
        <authorList>
            <person name="Wu B."/>
            <person name="Yu Q."/>
            <person name="Deng Z."/>
            <person name="Duan Y."/>
            <person name="Luo F."/>
            <person name="Gmitter F. Jr."/>
        </authorList>
    </citation>
    <scope>NUCLEOTIDE SEQUENCE [LARGE SCALE GENOMIC DNA]</scope>
    <source>
        <strain evidence="2">cv. Valencia</strain>
    </source>
</reference>
<keyword evidence="2" id="KW-1185">Reference proteome</keyword>
<comment type="caution">
    <text evidence="1">The sequence shown here is derived from an EMBL/GenBank/DDBJ whole genome shotgun (WGS) entry which is preliminary data.</text>
</comment>
<evidence type="ECO:0000313" key="1">
    <source>
        <dbReference type="EMBL" id="KAH9710598.1"/>
    </source>
</evidence>